<keyword evidence="2" id="KW-1185">Reference proteome</keyword>
<dbReference type="AlphaFoldDB" id="A0A1G9AQ80"/>
<sequence length="172" mass="18810">MKLELLEIELARHDWDAMACGCGRSAAHLPHELRRLAAAATDEQATYEGIVGHVSVNEVLYEPAFPATAVTLAALAGELSVPARRACVELLSMLTAGEDQASEVDKGRDLSAECLELARGAIWLLYADVFASHDPGTVSTAFELLLDLDEDEDRVERVREALGERLSWDLRH</sequence>
<protein>
    <submittedName>
        <fullName evidence="1">Uncharacterized protein</fullName>
    </submittedName>
</protein>
<dbReference type="RefSeq" id="WP_093611105.1">
    <property type="nucleotide sequence ID" value="NZ_FNFF01000006.1"/>
</dbReference>
<dbReference type="EMBL" id="FNFF01000006">
    <property type="protein sequence ID" value="SDK29403.1"/>
    <property type="molecule type" value="Genomic_DNA"/>
</dbReference>
<dbReference type="OrthoDB" id="4228720at2"/>
<organism evidence="1 2">
    <name type="scientific">Streptomyces indicus</name>
    <dbReference type="NCBI Taxonomy" id="417292"/>
    <lineage>
        <taxon>Bacteria</taxon>
        <taxon>Bacillati</taxon>
        <taxon>Actinomycetota</taxon>
        <taxon>Actinomycetes</taxon>
        <taxon>Kitasatosporales</taxon>
        <taxon>Streptomycetaceae</taxon>
        <taxon>Streptomyces</taxon>
    </lineage>
</organism>
<dbReference type="STRING" id="417292.SAMN05421806_10689"/>
<dbReference type="Proteomes" id="UP000199155">
    <property type="component" value="Unassembled WGS sequence"/>
</dbReference>
<evidence type="ECO:0000313" key="2">
    <source>
        <dbReference type="Proteomes" id="UP000199155"/>
    </source>
</evidence>
<gene>
    <name evidence="1" type="ORF">SAMN05421806_10689</name>
</gene>
<reference evidence="1 2" key="1">
    <citation type="submission" date="2016-10" db="EMBL/GenBank/DDBJ databases">
        <authorList>
            <person name="de Groot N.N."/>
        </authorList>
    </citation>
    <scope>NUCLEOTIDE SEQUENCE [LARGE SCALE GENOMIC DNA]</scope>
    <source>
        <strain evidence="1 2">CGMCC 4.5727</strain>
    </source>
</reference>
<name>A0A1G9AQ80_9ACTN</name>
<evidence type="ECO:0000313" key="1">
    <source>
        <dbReference type="EMBL" id="SDK29403.1"/>
    </source>
</evidence>
<proteinExistence type="predicted"/>
<accession>A0A1G9AQ80</accession>